<evidence type="ECO:0000313" key="1">
    <source>
        <dbReference type="EMBL" id="OCH85378.1"/>
    </source>
</evidence>
<proteinExistence type="predicted"/>
<gene>
    <name evidence="1" type="ORF">OBBRIDRAFT_316186</name>
</gene>
<organism evidence="1 2">
    <name type="scientific">Obba rivulosa</name>
    <dbReference type="NCBI Taxonomy" id="1052685"/>
    <lineage>
        <taxon>Eukaryota</taxon>
        <taxon>Fungi</taxon>
        <taxon>Dikarya</taxon>
        <taxon>Basidiomycota</taxon>
        <taxon>Agaricomycotina</taxon>
        <taxon>Agaricomycetes</taxon>
        <taxon>Polyporales</taxon>
        <taxon>Gelatoporiaceae</taxon>
        <taxon>Obba</taxon>
    </lineage>
</organism>
<reference evidence="1 2" key="1">
    <citation type="submission" date="2016-07" db="EMBL/GenBank/DDBJ databases">
        <title>Draft genome of the white-rot fungus Obba rivulosa 3A-2.</title>
        <authorList>
            <consortium name="DOE Joint Genome Institute"/>
            <person name="Miettinen O."/>
            <person name="Riley R."/>
            <person name="Acob R."/>
            <person name="Barry K."/>
            <person name="Cullen D."/>
            <person name="De Vries R."/>
            <person name="Hainaut M."/>
            <person name="Hatakka A."/>
            <person name="Henrissat B."/>
            <person name="Hilden K."/>
            <person name="Kuo R."/>
            <person name="Labutti K."/>
            <person name="Lipzen A."/>
            <person name="Makela M.R."/>
            <person name="Sandor L."/>
            <person name="Spatafora J.W."/>
            <person name="Grigoriev I.V."/>
            <person name="Hibbett D.S."/>
        </authorList>
    </citation>
    <scope>NUCLEOTIDE SEQUENCE [LARGE SCALE GENOMIC DNA]</scope>
    <source>
        <strain evidence="1 2">3A-2</strain>
    </source>
</reference>
<dbReference type="Proteomes" id="UP000250043">
    <property type="component" value="Unassembled WGS sequence"/>
</dbReference>
<sequence>MRLSHKYGIENLKDQALGCLKAAFTTRFPDCQCVLNYILDHPLLEFSICDAIAVIQLGRLTDTTSVLGFAFFLCTYLPPEFIAEGFTRDGHTTEYCSLATTELFGTA</sequence>
<evidence type="ECO:0000313" key="2">
    <source>
        <dbReference type="Proteomes" id="UP000250043"/>
    </source>
</evidence>
<protein>
    <submittedName>
        <fullName evidence="1">Uncharacterized protein</fullName>
    </submittedName>
</protein>
<accession>A0A8E2DK33</accession>
<dbReference type="EMBL" id="KV722588">
    <property type="protein sequence ID" value="OCH85378.1"/>
    <property type="molecule type" value="Genomic_DNA"/>
</dbReference>
<keyword evidence="2" id="KW-1185">Reference proteome</keyword>
<dbReference type="OrthoDB" id="3036049at2759"/>
<dbReference type="AlphaFoldDB" id="A0A8E2DK33"/>
<name>A0A8E2DK33_9APHY</name>